<organism evidence="7 8">
    <name type="scientific">Lacibacter sediminis</name>
    <dbReference type="NCBI Taxonomy" id="2760713"/>
    <lineage>
        <taxon>Bacteria</taxon>
        <taxon>Pseudomonadati</taxon>
        <taxon>Bacteroidota</taxon>
        <taxon>Chitinophagia</taxon>
        <taxon>Chitinophagales</taxon>
        <taxon>Chitinophagaceae</taxon>
        <taxon>Lacibacter</taxon>
    </lineage>
</organism>
<feature type="domain" description="UmuC" evidence="6">
    <location>
        <begin position="26"/>
        <end position="213"/>
    </location>
</feature>
<dbReference type="GO" id="GO:0009432">
    <property type="term" value="P:SOS response"/>
    <property type="evidence" value="ECO:0007669"/>
    <property type="project" value="UniProtKB-KW"/>
</dbReference>
<evidence type="ECO:0000313" key="8">
    <source>
        <dbReference type="Proteomes" id="UP000515344"/>
    </source>
</evidence>
<dbReference type="InterPro" id="IPR025188">
    <property type="entry name" value="DUF4113"/>
</dbReference>
<gene>
    <name evidence="7" type="ORF">H4075_01735</name>
</gene>
<comment type="similarity">
    <text evidence="1">Belongs to the DNA polymerase type-Y family.</text>
</comment>
<evidence type="ECO:0000256" key="4">
    <source>
        <dbReference type="ARBA" id="ARBA00023204"/>
    </source>
</evidence>
<keyword evidence="3" id="KW-0741">SOS mutagenesis</keyword>
<dbReference type="GO" id="GO:0042276">
    <property type="term" value="P:error-prone translesion synthesis"/>
    <property type="evidence" value="ECO:0007669"/>
    <property type="project" value="TreeGrafter"/>
</dbReference>
<name>A0A7G5XHJ6_9BACT</name>
<dbReference type="PROSITE" id="PS50173">
    <property type="entry name" value="UMUC"/>
    <property type="match status" value="1"/>
</dbReference>
<accession>A0A7G5XHJ6</accession>
<evidence type="ECO:0000256" key="5">
    <source>
        <dbReference type="ARBA" id="ARBA00023236"/>
    </source>
</evidence>
<keyword evidence="5" id="KW-0742">SOS response</keyword>
<dbReference type="Gene3D" id="3.40.1170.60">
    <property type="match status" value="1"/>
</dbReference>
<dbReference type="Gene3D" id="3.30.70.270">
    <property type="match status" value="1"/>
</dbReference>
<dbReference type="Proteomes" id="UP000515344">
    <property type="component" value="Chromosome"/>
</dbReference>
<sequence>MSTTMQPIQTNLFAQHTVNGNYPSMYAIVDCNNFYCSCERLFKPHLDNKPVVVLSNNDGCIISRSDESKLLGVDMAGPYFLAKPLIKKHDVAVFSSNYNLYGDLSMRVMDTLRAIIGEQHVEVYSVDEAFVDLSMFPIEELDRIARDMKATVEQWTGIKVSIGVAPTKVLSKLANRLSKKNKEKSGGVIVLDTMEKIKKALAITPVGDIWGVGGQYAKKLKEQWFIDDALQLSKMSEEFGRLHLGGVVGVRLIRELNGIASKDMQDELLNKKMIATTRMFGSPVGDINDIKEAVATYTSRAAEKLRRQHSAANIISIFVVSKEENHNATFNRGITHSRYTTLPTATSFTNELIKPAVAMVDGLFKEGTLYKKAGVMLSGLVPDASIQGNLFIPETKNNGRLLMDMIDNINFSQRDDVLKFAASGTTRDWKMRQELRSPRYTTRWEELYEVR</sequence>
<dbReference type="Pfam" id="PF13438">
    <property type="entry name" value="DUF4113"/>
    <property type="match status" value="1"/>
</dbReference>
<dbReference type="PANTHER" id="PTHR11076">
    <property type="entry name" value="DNA REPAIR POLYMERASE UMUC / TRANSFERASE FAMILY MEMBER"/>
    <property type="match status" value="1"/>
</dbReference>
<reference evidence="8" key="1">
    <citation type="submission" date="2020-08" db="EMBL/GenBank/DDBJ databases">
        <title>Lacibacter sp. S13-6-6 genome sequencing.</title>
        <authorList>
            <person name="Jin L."/>
        </authorList>
    </citation>
    <scope>NUCLEOTIDE SEQUENCE [LARGE SCALE GENOMIC DNA]</scope>
    <source>
        <strain evidence="8">S13-6-6</strain>
    </source>
</reference>
<dbReference type="RefSeq" id="WP_182803577.1">
    <property type="nucleotide sequence ID" value="NZ_CP060007.1"/>
</dbReference>
<dbReference type="EMBL" id="CP060007">
    <property type="protein sequence ID" value="QNA44949.1"/>
    <property type="molecule type" value="Genomic_DNA"/>
</dbReference>
<keyword evidence="4" id="KW-0234">DNA repair</keyword>
<keyword evidence="2" id="KW-0227">DNA damage</keyword>
<dbReference type="AlphaFoldDB" id="A0A7G5XHJ6"/>
<dbReference type="GO" id="GO:0003684">
    <property type="term" value="F:damaged DNA binding"/>
    <property type="evidence" value="ECO:0007669"/>
    <property type="project" value="InterPro"/>
</dbReference>
<dbReference type="GO" id="GO:0003887">
    <property type="term" value="F:DNA-directed DNA polymerase activity"/>
    <property type="evidence" value="ECO:0007669"/>
    <property type="project" value="TreeGrafter"/>
</dbReference>
<evidence type="ECO:0000313" key="7">
    <source>
        <dbReference type="EMBL" id="QNA44949.1"/>
    </source>
</evidence>
<evidence type="ECO:0000256" key="1">
    <source>
        <dbReference type="ARBA" id="ARBA00010945"/>
    </source>
</evidence>
<dbReference type="KEGG" id="lacs:H4075_01735"/>
<dbReference type="InterPro" id="IPR017961">
    <property type="entry name" value="DNA_pol_Y-fam_little_finger"/>
</dbReference>
<protein>
    <submittedName>
        <fullName evidence="7">Y-family DNA polymerase</fullName>
    </submittedName>
</protein>
<dbReference type="CDD" id="cd01700">
    <property type="entry name" value="PolY_Pol_V_umuC"/>
    <property type="match status" value="1"/>
</dbReference>
<dbReference type="PANTHER" id="PTHR11076:SF34">
    <property type="entry name" value="PROTEIN UMUC"/>
    <property type="match status" value="1"/>
</dbReference>
<dbReference type="InterPro" id="IPR050116">
    <property type="entry name" value="DNA_polymerase-Y"/>
</dbReference>
<dbReference type="Pfam" id="PF11799">
    <property type="entry name" value="IMS_C"/>
    <property type="match status" value="1"/>
</dbReference>
<evidence type="ECO:0000259" key="6">
    <source>
        <dbReference type="PROSITE" id="PS50173"/>
    </source>
</evidence>
<evidence type="ECO:0000256" key="2">
    <source>
        <dbReference type="ARBA" id="ARBA00022763"/>
    </source>
</evidence>
<dbReference type="GO" id="GO:0006281">
    <property type="term" value="P:DNA repair"/>
    <property type="evidence" value="ECO:0007669"/>
    <property type="project" value="UniProtKB-KW"/>
</dbReference>
<dbReference type="SUPFAM" id="SSF56672">
    <property type="entry name" value="DNA/RNA polymerases"/>
    <property type="match status" value="1"/>
</dbReference>
<keyword evidence="8" id="KW-1185">Reference proteome</keyword>
<dbReference type="InterPro" id="IPR001126">
    <property type="entry name" value="UmuC"/>
</dbReference>
<dbReference type="InterPro" id="IPR043128">
    <property type="entry name" value="Rev_trsase/Diguanyl_cyclase"/>
</dbReference>
<dbReference type="InterPro" id="IPR043502">
    <property type="entry name" value="DNA/RNA_pol_sf"/>
</dbReference>
<dbReference type="Pfam" id="PF00817">
    <property type="entry name" value="IMS"/>
    <property type="match status" value="1"/>
</dbReference>
<proteinExistence type="inferred from homology"/>
<dbReference type="GO" id="GO:0005829">
    <property type="term" value="C:cytosol"/>
    <property type="evidence" value="ECO:0007669"/>
    <property type="project" value="TreeGrafter"/>
</dbReference>
<evidence type="ECO:0000256" key="3">
    <source>
        <dbReference type="ARBA" id="ARBA00023199"/>
    </source>
</evidence>